<dbReference type="InterPro" id="IPR011991">
    <property type="entry name" value="ArsR-like_HTH"/>
</dbReference>
<dbReference type="InterPro" id="IPR036388">
    <property type="entry name" value="WH-like_DNA-bd_sf"/>
</dbReference>
<comment type="caution">
    <text evidence="2">The sequence shown here is derived from an EMBL/GenBank/DDBJ whole genome shotgun (WGS) entry which is preliminary data.</text>
</comment>
<dbReference type="InterPro" id="IPR036390">
    <property type="entry name" value="WH_DNA-bd_sf"/>
</dbReference>
<dbReference type="Gene3D" id="1.10.10.10">
    <property type="entry name" value="Winged helix-like DNA-binding domain superfamily/Winged helix DNA-binding domain"/>
    <property type="match status" value="1"/>
</dbReference>
<gene>
    <name evidence="2" type="ORF">ACFO9K_00430</name>
</gene>
<dbReference type="EMBL" id="JBHSHT010000001">
    <property type="protein sequence ID" value="MFC4822717.1"/>
    <property type="molecule type" value="Genomic_DNA"/>
</dbReference>
<dbReference type="Pfam" id="PF24038">
    <property type="entry name" value="DUF7347"/>
    <property type="match status" value="1"/>
</dbReference>
<dbReference type="InterPro" id="IPR055771">
    <property type="entry name" value="DUF7347"/>
</dbReference>
<sequence length="131" mass="14109">MAVAEATTGMANSEDVTDALEVLGNEIRVSILRELADADGPLSFTELRERVGIRDTGKFNYHLTKLCSYFVRDTEGGYELGHAGSRVVAAADPHAAAEASGESTAAEETCPVCGDENCEKLFHVHLTPPWR</sequence>
<dbReference type="RefSeq" id="WP_379793562.1">
    <property type="nucleotide sequence ID" value="NZ_CP100400.1"/>
</dbReference>
<dbReference type="Proteomes" id="UP001595945">
    <property type="component" value="Unassembled WGS sequence"/>
</dbReference>
<reference evidence="2 3" key="1">
    <citation type="journal article" date="2019" name="Int. J. Syst. Evol. Microbiol.">
        <title>The Global Catalogue of Microorganisms (GCM) 10K type strain sequencing project: providing services to taxonomists for standard genome sequencing and annotation.</title>
        <authorList>
            <consortium name="The Broad Institute Genomics Platform"/>
            <consortium name="The Broad Institute Genome Sequencing Center for Infectious Disease"/>
            <person name="Wu L."/>
            <person name="Ma J."/>
        </authorList>
    </citation>
    <scope>NUCLEOTIDE SEQUENCE [LARGE SCALE GENOMIC DNA]</scope>
    <source>
        <strain evidence="2 3">XZYJ18</strain>
    </source>
</reference>
<accession>A0ABD5PWI6</accession>
<evidence type="ECO:0000313" key="2">
    <source>
        <dbReference type="EMBL" id="MFC4822717.1"/>
    </source>
</evidence>
<dbReference type="SUPFAM" id="SSF46785">
    <property type="entry name" value="Winged helix' DNA-binding domain"/>
    <property type="match status" value="1"/>
</dbReference>
<evidence type="ECO:0000313" key="3">
    <source>
        <dbReference type="Proteomes" id="UP001595945"/>
    </source>
</evidence>
<keyword evidence="3" id="KW-1185">Reference proteome</keyword>
<feature type="domain" description="DUF7347" evidence="1">
    <location>
        <begin position="17"/>
        <end position="90"/>
    </location>
</feature>
<dbReference type="AlphaFoldDB" id="A0ABD5PWI6"/>
<dbReference type="CDD" id="cd00090">
    <property type="entry name" value="HTH_ARSR"/>
    <property type="match status" value="1"/>
</dbReference>
<name>A0ABD5PWI6_9EURY</name>
<proteinExistence type="predicted"/>
<organism evidence="2 3">
    <name type="scientific">Halorussus aquaticus</name>
    <dbReference type="NCBI Taxonomy" id="2953748"/>
    <lineage>
        <taxon>Archaea</taxon>
        <taxon>Methanobacteriati</taxon>
        <taxon>Methanobacteriota</taxon>
        <taxon>Stenosarchaea group</taxon>
        <taxon>Halobacteria</taxon>
        <taxon>Halobacteriales</taxon>
        <taxon>Haladaptataceae</taxon>
        <taxon>Halorussus</taxon>
    </lineage>
</organism>
<dbReference type="GeneID" id="73046243"/>
<evidence type="ECO:0000259" key="1">
    <source>
        <dbReference type="Pfam" id="PF24038"/>
    </source>
</evidence>
<protein>
    <submittedName>
        <fullName evidence="2">ArsR family transcriptional regulator</fullName>
    </submittedName>
</protein>